<feature type="active site" description="Proton acceptor" evidence="11">
    <location>
        <position position="291"/>
    </location>
</feature>
<dbReference type="RefSeq" id="WP_182168101.1">
    <property type="nucleotide sequence ID" value="NZ_JACFXV010000066.1"/>
</dbReference>
<comment type="caution">
    <text evidence="15">The sequence shown here is derived from an EMBL/GenBank/DDBJ whole genome shotgun (WGS) entry which is preliminary data.</text>
</comment>
<dbReference type="InterPro" id="IPR015939">
    <property type="entry name" value="Fum_Rdtase/Succ_DH_flav-like_C"/>
</dbReference>
<evidence type="ECO:0000256" key="4">
    <source>
        <dbReference type="ARBA" id="ARBA00012173"/>
    </source>
</evidence>
<dbReference type="Proteomes" id="UP000541109">
    <property type="component" value="Unassembled WGS sequence"/>
</dbReference>
<evidence type="ECO:0000256" key="9">
    <source>
        <dbReference type="ARBA" id="ARBA00048305"/>
    </source>
</evidence>
<dbReference type="InterPro" id="IPR003953">
    <property type="entry name" value="FAD-dep_OxRdtase_2_FAD-bd"/>
</dbReference>
<evidence type="ECO:0000256" key="12">
    <source>
        <dbReference type="RuleBase" id="RU362049"/>
    </source>
</evidence>
<keyword evidence="7 12" id="KW-0274">FAD</keyword>
<dbReference type="InterPro" id="IPR036188">
    <property type="entry name" value="FAD/NAD-bd_sf"/>
</dbReference>
<dbReference type="FunFam" id="3.90.700.10:FF:000002">
    <property type="entry name" value="L-aspartate oxidase"/>
    <property type="match status" value="1"/>
</dbReference>
<keyword evidence="16" id="KW-1185">Reference proteome</keyword>
<dbReference type="InterPro" id="IPR037099">
    <property type="entry name" value="Fum_R/Succ_DH_flav-like_C_sf"/>
</dbReference>
<keyword evidence="8 12" id="KW-0560">Oxidoreductase</keyword>
<feature type="domain" description="Fumarate reductase/succinate dehydrogenase flavoprotein-like C-terminal" evidence="14">
    <location>
        <begin position="475"/>
        <end position="519"/>
    </location>
</feature>
<dbReference type="PRINTS" id="PR00368">
    <property type="entry name" value="FADPNR"/>
</dbReference>
<dbReference type="NCBIfam" id="TIGR00551">
    <property type="entry name" value="nadB"/>
    <property type="match status" value="1"/>
</dbReference>
<evidence type="ECO:0000256" key="1">
    <source>
        <dbReference type="ARBA" id="ARBA00001974"/>
    </source>
</evidence>
<dbReference type="EMBL" id="JACFXV010000066">
    <property type="protein sequence ID" value="MBA5779281.1"/>
    <property type="molecule type" value="Genomic_DNA"/>
</dbReference>
<feature type="domain" description="FAD-dependent oxidoreductase 2 FAD-binding" evidence="13">
    <location>
        <begin position="21"/>
        <end position="391"/>
    </location>
</feature>
<dbReference type="PANTHER" id="PTHR42716:SF2">
    <property type="entry name" value="L-ASPARTATE OXIDASE, CHLOROPLASTIC"/>
    <property type="match status" value="1"/>
</dbReference>
<dbReference type="Gene3D" id="3.50.50.60">
    <property type="entry name" value="FAD/NAD(P)-binding domain"/>
    <property type="match status" value="1"/>
</dbReference>
<evidence type="ECO:0000256" key="2">
    <source>
        <dbReference type="ARBA" id="ARBA00004950"/>
    </source>
</evidence>
<dbReference type="GO" id="GO:0034628">
    <property type="term" value="P:'de novo' NAD+ biosynthetic process from L-aspartate"/>
    <property type="evidence" value="ECO:0007669"/>
    <property type="project" value="TreeGrafter"/>
</dbReference>
<comment type="catalytic activity">
    <reaction evidence="9">
        <text>L-aspartate + O2 = iminosuccinate + H2O2</text>
        <dbReference type="Rhea" id="RHEA:25876"/>
        <dbReference type="ChEBI" id="CHEBI:15379"/>
        <dbReference type="ChEBI" id="CHEBI:16240"/>
        <dbReference type="ChEBI" id="CHEBI:29991"/>
        <dbReference type="ChEBI" id="CHEBI:77875"/>
        <dbReference type="EC" id="1.4.3.16"/>
    </reaction>
    <physiologicalReaction direction="left-to-right" evidence="9">
        <dbReference type="Rhea" id="RHEA:25877"/>
    </physiologicalReaction>
</comment>
<evidence type="ECO:0000259" key="13">
    <source>
        <dbReference type="Pfam" id="PF00890"/>
    </source>
</evidence>
<comment type="similarity">
    <text evidence="3 12">Belongs to the FAD-dependent oxidoreductase 2 family. NadB subfamily.</text>
</comment>
<dbReference type="Gene3D" id="1.20.58.100">
    <property type="entry name" value="Fumarate reductase/succinate dehydrogenase flavoprotein-like, C-terminal domain"/>
    <property type="match status" value="1"/>
</dbReference>
<dbReference type="NCBIfam" id="NF005701">
    <property type="entry name" value="PRK07512.1"/>
    <property type="match status" value="1"/>
</dbReference>
<dbReference type="InterPro" id="IPR005288">
    <property type="entry name" value="NadB"/>
</dbReference>
<evidence type="ECO:0000256" key="11">
    <source>
        <dbReference type="PIRSR" id="PIRSR000171-1"/>
    </source>
</evidence>
<evidence type="ECO:0000256" key="7">
    <source>
        <dbReference type="ARBA" id="ARBA00022827"/>
    </source>
</evidence>
<evidence type="ECO:0000256" key="10">
    <source>
        <dbReference type="NCBIfam" id="TIGR00551"/>
    </source>
</evidence>
<evidence type="ECO:0000256" key="6">
    <source>
        <dbReference type="ARBA" id="ARBA00022642"/>
    </source>
</evidence>
<dbReference type="PANTHER" id="PTHR42716">
    <property type="entry name" value="L-ASPARTATE OXIDASE"/>
    <property type="match status" value="1"/>
</dbReference>
<reference evidence="15 16" key="1">
    <citation type="submission" date="2020-07" db="EMBL/GenBank/DDBJ databases">
        <title>Stappia sp., F7233, whole genome shotgun sequencing project.</title>
        <authorList>
            <person name="Jiang S."/>
            <person name="Liu Z.W."/>
            <person name="Du Z.J."/>
        </authorList>
    </citation>
    <scope>NUCLEOTIDE SEQUENCE [LARGE SCALE GENOMIC DNA]</scope>
    <source>
        <strain evidence="15 16">F7233</strain>
    </source>
</reference>
<protein>
    <recommendedName>
        <fullName evidence="4 10">L-aspartate oxidase</fullName>
        <ecNumber evidence="4 10">1.4.3.16</ecNumber>
    </recommendedName>
</protein>
<accession>A0A839AHT3</accession>
<comment type="function">
    <text evidence="12">Catalyzes the oxidation of L-aspartate to iminoaspartate.</text>
</comment>
<gene>
    <name evidence="15" type="ORF">H2509_19295</name>
</gene>
<dbReference type="Pfam" id="PF02910">
    <property type="entry name" value="Succ_DH_flav_C"/>
    <property type="match status" value="1"/>
</dbReference>
<dbReference type="InterPro" id="IPR027477">
    <property type="entry name" value="Succ_DH/fumarate_Rdtase_cat_sf"/>
</dbReference>
<dbReference type="Pfam" id="PF00890">
    <property type="entry name" value="FAD_binding_2"/>
    <property type="match status" value="1"/>
</dbReference>
<sequence length="547" mass="57498">MSSQTSSNTSSPAHVARHIDDVVILGGGLTGLFCALKLAPRPVTILTASPIGEGASSSWAQGGVAAAVSEQDSAQSHARDTIAVGGGICAEKIVRLMTEEAGERVRDLLGYGVPFDQDLEGRLQLSREAAHSQNRIVRVRGDMAGRAIMDALVAAVRKTPSIRVIEGYLGESLICQGKHVTGILARRRGGRERLAFPARAVVLASGGIGHLYAVTTNPSEANGHGLAMAAKAGAILADPEFVQFHPTALNVGRDPAPLASEALRGEGATLVNSAGERFMETIDPLKELAPRDVVARAVFAEVTSGRGAFLDCRQAVGASFPERFPTVHAACIAAGIDPVKKPIPIAPAEHYHMGGILTDANGRTSLDNLWAAGEVASTGAHGANRLASNSLLETVVFAARVAEDIQGLMPTPRTAHWPEIDHTIQDASERNEVERDAIGILRDTMATKVGVVRDGKGLTEALAVMNALERRCERLSILNMITAAKIVAAAALRRTESRGGHYRSDFPEADPAQQHRTYVTLKDVETVAAGAEATEIGAEAIKAGGLQ</sequence>
<dbReference type="GO" id="GO:0005737">
    <property type="term" value="C:cytoplasm"/>
    <property type="evidence" value="ECO:0007669"/>
    <property type="project" value="UniProtKB-SubCell"/>
</dbReference>
<evidence type="ECO:0000256" key="3">
    <source>
        <dbReference type="ARBA" id="ARBA00008562"/>
    </source>
</evidence>
<dbReference type="PIRSF" id="PIRSF000171">
    <property type="entry name" value="SDHA_APRA_LASPO"/>
    <property type="match status" value="1"/>
</dbReference>
<comment type="cofactor">
    <cofactor evidence="1 12">
        <name>FAD</name>
        <dbReference type="ChEBI" id="CHEBI:57692"/>
    </cofactor>
</comment>
<dbReference type="Gene3D" id="3.90.700.10">
    <property type="entry name" value="Succinate dehydrogenase/fumarate reductase flavoprotein, catalytic domain"/>
    <property type="match status" value="1"/>
</dbReference>
<evidence type="ECO:0000313" key="16">
    <source>
        <dbReference type="Proteomes" id="UP000541109"/>
    </source>
</evidence>
<evidence type="ECO:0000259" key="14">
    <source>
        <dbReference type="Pfam" id="PF02910"/>
    </source>
</evidence>
<keyword evidence="5 12" id="KW-0285">Flavoprotein</keyword>
<dbReference type="UniPathway" id="UPA00253">
    <property type="reaction ID" value="UER00326"/>
</dbReference>
<evidence type="ECO:0000313" key="15">
    <source>
        <dbReference type="EMBL" id="MBA5779281.1"/>
    </source>
</evidence>
<dbReference type="AlphaFoldDB" id="A0A839AHT3"/>
<dbReference type="SUPFAM" id="SSF56425">
    <property type="entry name" value="Succinate dehydrogenase/fumarate reductase flavoprotein, catalytic domain"/>
    <property type="match status" value="1"/>
</dbReference>
<comment type="subcellular location">
    <subcellularLocation>
        <location evidence="12">Cytoplasm</location>
    </subcellularLocation>
</comment>
<dbReference type="SUPFAM" id="SSF46977">
    <property type="entry name" value="Succinate dehydrogenase/fumarate reductase flavoprotein C-terminal domain"/>
    <property type="match status" value="1"/>
</dbReference>
<dbReference type="SUPFAM" id="SSF51905">
    <property type="entry name" value="FAD/NAD(P)-binding domain"/>
    <property type="match status" value="1"/>
</dbReference>
<dbReference type="EC" id="1.4.3.16" evidence="4 10"/>
<evidence type="ECO:0000256" key="8">
    <source>
        <dbReference type="ARBA" id="ARBA00023002"/>
    </source>
</evidence>
<name>A0A839AHT3_9HYPH</name>
<organism evidence="15 16">
    <name type="scientific">Stappia albiluteola</name>
    <dbReference type="NCBI Taxonomy" id="2758565"/>
    <lineage>
        <taxon>Bacteria</taxon>
        <taxon>Pseudomonadati</taxon>
        <taxon>Pseudomonadota</taxon>
        <taxon>Alphaproteobacteria</taxon>
        <taxon>Hyphomicrobiales</taxon>
        <taxon>Stappiaceae</taxon>
        <taxon>Stappia</taxon>
    </lineage>
</organism>
<dbReference type="GO" id="GO:0008734">
    <property type="term" value="F:L-aspartate oxidase activity"/>
    <property type="evidence" value="ECO:0007669"/>
    <property type="project" value="UniProtKB-UniRule"/>
</dbReference>
<comment type="pathway">
    <text evidence="2 12">Cofactor biosynthesis; NAD(+) biosynthesis; iminoaspartate from L-aspartate (oxidase route): step 1/1.</text>
</comment>
<keyword evidence="6 12" id="KW-0662">Pyridine nucleotide biosynthesis</keyword>
<evidence type="ECO:0000256" key="5">
    <source>
        <dbReference type="ARBA" id="ARBA00022630"/>
    </source>
</evidence>
<proteinExistence type="inferred from homology"/>